<comment type="caution">
    <text evidence="1">The sequence shown here is derived from an EMBL/GenBank/DDBJ whole genome shotgun (WGS) entry which is preliminary data.</text>
</comment>
<protein>
    <submittedName>
        <fullName evidence="1">Uncharacterized protein</fullName>
    </submittedName>
</protein>
<sequence>MFFLVMRQAGFTKEKFGELKQAQANLDRLAIAE</sequence>
<evidence type="ECO:0000313" key="2">
    <source>
        <dbReference type="Proteomes" id="UP001162889"/>
    </source>
</evidence>
<gene>
    <name evidence="1" type="ORF">L1274_004142</name>
</gene>
<dbReference type="EMBL" id="JALJZU010000008">
    <property type="protein sequence ID" value="MCP2010402.1"/>
    <property type="molecule type" value="Genomic_DNA"/>
</dbReference>
<organism evidence="1 2">
    <name type="scientific">Duganella violaceipulchra</name>
    <dbReference type="NCBI Taxonomy" id="2849652"/>
    <lineage>
        <taxon>Bacteria</taxon>
        <taxon>Pseudomonadati</taxon>
        <taxon>Pseudomonadota</taxon>
        <taxon>Betaproteobacteria</taxon>
        <taxon>Burkholderiales</taxon>
        <taxon>Oxalobacteraceae</taxon>
        <taxon>Telluria group</taxon>
        <taxon>Duganella</taxon>
    </lineage>
</organism>
<accession>A0ABT1GN52</accession>
<keyword evidence="2" id="KW-1185">Reference proteome</keyword>
<name>A0ABT1GN52_9BURK</name>
<evidence type="ECO:0000313" key="1">
    <source>
        <dbReference type="EMBL" id="MCP2010402.1"/>
    </source>
</evidence>
<dbReference type="Proteomes" id="UP001162889">
    <property type="component" value="Unassembled WGS sequence"/>
</dbReference>
<proteinExistence type="predicted"/>
<reference evidence="1" key="1">
    <citation type="submission" date="2022-03" db="EMBL/GenBank/DDBJ databases">
        <title>Genome Encyclopedia of Bacteria and Archaea VI: Functional Genomics of Type Strains.</title>
        <authorList>
            <person name="Whitman W."/>
        </authorList>
    </citation>
    <scope>NUCLEOTIDE SEQUENCE</scope>
    <source>
        <strain evidence="1">HSC-15S17</strain>
    </source>
</reference>